<evidence type="ECO:0000313" key="4">
    <source>
        <dbReference type="EMBL" id="KAI1874632.1"/>
    </source>
</evidence>
<dbReference type="Pfam" id="PF12796">
    <property type="entry name" value="Ank_2"/>
    <property type="match status" value="3"/>
</dbReference>
<dbReference type="Gene3D" id="1.25.40.20">
    <property type="entry name" value="Ankyrin repeat-containing domain"/>
    <property type="match status" value="1"/>
</dbReference>
<dbReference type="InterPro" id="IPR002110">
    <property type="entry name" value="Ankyrin_rpt"/>
</dbReference>
<dbReference type="EMBL" id="JAFIMR010000009">
    <property type="protein sequence ID" value="KAI1874632.1"/>
    <property type="molecule type" value="Genomic_DNA"/>
</dbReference>
<name>A0A9Q0AQW1_9PEZI</name>
<feature type="repeat" description="ANK" evidence="3">
    <location>
        <begin position="270"/>
        <end position="302"/>
    </location>
</feature>
<organism evidence="4 5">
    <name type="scientific">Neoarthrinium moseri</name>
    <dbReference type="NCBI Taxonomy" id="1658444"/>
    <lineage>
        <taxon>Eukaryota</taxon>
        <taxon>Fungi</taxon>
        <taxon>Dikarya</taxon>
        <taxon>Ascomycota</taxon>
        <taxon>Pezizomycotina</taxon>
        <taxon>Sordariomycetes</taxon>
        <taxon>Xylariomycetidae</taxon>
        <taxon>Amphisphaeriales</taxon>
        <taxon>Apiosporaceae</taxon>
        <taxon>Neoarthrinium</taxon>
    </lineage>
</organism>
<reference evidence="4" key="1">
    <citation type="submission" date="2021-03" db="EMBL/GenBank/DDBJ databases">
        <title>Revisited historic fungal species revealed as producer of novel bioactive compounds through whole genome sequencing and comparative genomics.</title>
        <authorList>
            <person name="Vignolle G.A."/>
            <person name="Hochenegger N."/>
            <person name="Mach R.L."/>
            <person name="Mach-Aigner A.R."/>
            <person name="Javad Rahimi M."/>
            <person name="Salim K.A."/>
            <person name="Chan C.M."/>
            <person name="Lim L.B.L."/>
            <person name="Cai F."/>
            <person name="Druzhinina I.S."/>
            <person name="U'Ren J.M."/>
            <person name="Derntl C."/>
        </authorList>
    </citation>
    <scope>NUCLEOTIDE SEQUENCE</scope>
    <source>
        <strain evidence="4">TUCIM 5799</strain>
    </source>
</reference>
<comment type="caution">
    <text evidence="4">The sequence shown here is derived from an EMBL/GenBank/DDBJ whole genome shotgun (WGS) entry which is preliminary data.</text>
</comment>
<proteinExistence type="predicted"/>
<dbReference type="AlphaFoldDB" id="A0A9Q0AQW1"/>
<evidence type="ECO:0000256" key="2">
    <source>
        <dbReference type="ARBA" id="ARBA00023043"/>
    </source>
</evidence>
<feature type="repeat" description="ANK" evidence="3">
    <location>
        <begin position="336"/>
        <end position="371"/>
    </location>
</feature>
<evidence type="ECO:0000256" key="1">
    <source>
        <dbReference type="ARBA" id="ARBA00022737"/>
    </source>
</evidence>
<feature type="repeat" description="ANK" evidence="3">
    <location>
        <begin position="444"/>
        <end position="468"/>
    </location>
</feature>
<dbReference type="Proteomes" id="UP000829685">
    <property type="component" value="Unassembled WGS sequence"/>
</dbReference>
<dbReference type="InterPro" id="IPR050776">
    <property type="entry name" value="Ank_Repeat/CDKN_Inhibitor"/>
</dbReference>
<gene>
    <name evidence="4" type="ORF">JX265_004840</name>
</gene>
<sequence>MDGVSAVASFIAIGQALAAIPKVVKAVQAFANTREELEELLFELDILAALYEDVQMCFGLIAADDLPNVIAPKEPAYIERIKKELNRLLGQLEELAKQCPSEDNGQRLSKTMRIKWVWKKEDITRLCERARRIKDHLKSAMDMLAFRQSLQERRIQNTLILEMHSVTVERNAWAIQKGQWDTARYFLTSFEYMLVGTDSISRAAMHAQGRQYFNINLSDEESFINSWIIRLAEQDLDSTQFPLHQAVRDRHGLSDALLSHPSAIDQLDDSGMAPLHIACCLSNESALVALLNAGANPDVKDFRGDKPIHLAAAVRLPDFVRILVESGSDVNCLNALGMTPLMIALRGDSESVIVIVSYLIEHGASLFHKDATGFSVLAGLADADLHSSLKKELFAIIRNQVVAMVNTADDYGRTPLLAAVSRTDVTMTQLLIDSGARTDIANEHGFNVLHFAARYGSSNMYDYLLKAGILGLDIRQRNANALTPVGELWWTMYTDSAVLFPDERRPHQRDVDLFEQLLIDVRNRGILAECATLKSTIADIKDGNPLKARETLHRLAGDKTRARIEEEAETFRAIALYVRNELMELAIESLEEFMEVSRARLEISPFDEEPNPWIDIVAAKDVESRRREPT</sequence>
<protein>
    <recommendedName>
        <fullName evidence="6">Ankyrin repeat protein</fullName>
    </recommendedName>
</protein>
<dbReference type="InterPro" id="IPR036770">
    <property type="entry name" value="Ankyrin_rpt-contain_sf"/>
</dbReference>
<keyword evidence="1" id="KW-0677">Repeat</keyword>
<feature type="repeat" description="ANK" evidence="3">
    <location>
        <begin position="411"/>
        <end position="443"/>
    </location>
</feature>
<dbReference type="SUPFAM" id="SSF48403">
    <property type="entry name" value="Ankyrin repeat"/>
    <property type="match status" value="1"/>
</dbReference>
<dbReference type="PROSITE" id="PS50088">
    <property type="entry name" value="ANK_REPEAT"/>
    <property type="match status" value="5"/>
</dbReference>
<accession>A0A9Q0AQW1</accession>
<evidence type="ECO:0000313" key="5">
    <source>
        <dbReference type="Proteomes" id="UP000829685"/>
    </source>
</evidence>
<evidence type="ECO:0008006" key="6">
    <source>
        <dbReference type="Google" id="ProtNLM"/>
    </source>
</evidence>
<feature type="repeat" description="ANK" evidence="3">
    <location>
        <begin position="303"/>
        <end position="335"/>
    </location>
</feature>
<keyword evidence="2 3" id="KW-0040">ANK repeat</keyword>
<dbReference type="PROSITE" id="PS50297">
    <property type="entry name" value="ANK_REP_REGION"/>
    <property type="match status" value="5"/>
</dbReference>
<keyword evidence="5" id="KW-1185">Reference proteome</keyword>
<evidence type="ECO:0000256" key="3">
    <source>
        <dbReference type="PROSITE-ProRule" id="PRU00023"/>
    </source>
</evidence>
<dbReference type="PANTHER" id="PTHR24201">
    <property type="entry name" value="ANK_REP_REGION DOMAIN-CONTAINING PROTEIN"/>
    <property type="match status" value="1"/>
</dbReference>
<dbReference type="SMART" id="SM00248">
    <property type="entry name" value="ANK"/>
    <property type="match status" value="5"/>
</dbReference>